<sequence>MLLKGCLGCRTSQPKRATARPQWPIGSERCCGWHTKQGHKVVVGDGKDFGIDHRCTSDERRWQGFWD</sequence>
<evidence type="ECO:0000313" key="1">
    <source>
        <dbReference type="EMBL" id="KAJ7976036.1"/>
    </source>
</evidence>
<proteinExistence type="predicted"/>
<name>A0AAD7Q7U0_QUISA</name>
<accession>A0AAD7Q7U0</accession>
<comment type="caution">
    <text evidence="1">The sequence shown here is derived from an EMBL/GenBank/DDBJ whole genome shotgun (WGS) entry which is preliminary data.</text>
</comment>
<gene>
    <name evidence="1" type="ORF">O6P43_005867</name>
</gene>
<organism evidence="1 2">
    <name type="scientific">Quillaja saponaria</name>
    <name type="common">Soap bark tree</name>
    <dbReference type="NCBI Taxonomy" id="32244"/>
    <lineage>
        <taxon>Eukaryota</taxon>
        <taxon>Viridiplantae</taxon>
        <taxon>Streptophyta</taxon>
        <taxon>Embryophyta</taxon>
        <taxon>Tracheophyta</taxon>
        <taxon>Spermatophyta</taxon>
        <taxon>Magnoliopsida</taxon>
        <taxon>eudicotyledons</taxon>
        <taxon>Gunneridae</taxon>
        <taxon>Pentapetalae</taxon>
        <taxon>rosids</taxon>
        <taxon>fabids</taxon>
        <taxon>Fabales</taxon>
        <taxon>Quillajaceae</taxon>
        <taxon>Quillaja</taxon>
    </lineage>
</organism>
<dbReference type="AlphaFoldDB" id="A0AAD7Q7U0"/>
<evidence type="ECO:0000313" key="2">
    <source>
        <dbReference type="Proteomes" id="UP001163823"/>
    </source>
</evidence>
<dbReference type="Proteomes" id="UP001163823">
    <property type="component" value="Chromosome 3"/>
</dbReference>
<reference evidence="1" key="1">
    <citation type="journal article" date="2023" name="Science">
        <title>Elucidation of the pathway for biosynthesis of saponin adjuvants from the soapbark tree.</title>
        <authorList>
            <person name="Reed J."/>
            <person name="Orme A."/>
            <person name="El-Demerdash A."/>
            <person name="Owen C."/>
            <person name="Martin L.B.B."/>
            <person name="Misra R.C."/>
            <person name="Kikuchi S."/>
            <person name="Rejzek M."/>
            <person name="Martin A.C."/>
            <person name="Harkess A."/>
            <person name="Leebens-Mack J."/>
            <person name="Louveau T."/>
            <person name="Stephenson M.J."/>
            <person name="Osbourn A."/>
        </authorList>
    </citation>
    <scope>NUCLEOTIDE SEQUENCE</scope>
    <source>
        <strain evidence="1">S10</strain>
    </source>
</reference>
<dbReference type="EMBL" id="JARAOO010000003">
    <property type="protein sequence ID" value="KAJ7976036.1"/>
    <property type="molecule type" value="Genomic_DNA"/>
</dbReference>
<protein>
    <submittedName>
        <fullName evidence="1">Uncharacterized protein</fullName>
    </submittedName>
</protein>
<keyword evidence="2" id="KW-1185">Reference proteome</keyword>
<dbReference type="KEGG" id="qsa:O6P43_005867"/>